<accession>A0AAW0PRW8</accession>
<comment type="caution">
    <text evidence="2">The sequence shown here is derived from an EMBL/GenBank/DDBJ whole genome shotgun (WGS) entry which is preliminary data.</text>
</comment>
<protein>
    <submittedName>
        <fullName evidence="2">Uncharacterized protein</fullName>
    </submittedName>
</protein>
<feature type="region of interest" description="Disordered" evidence="1">
    <location>
        <begin position="181"/>
        <end position="201"/>
    </location>
</feature>
<reference evidence="3" key="1">
    <citation type="submission" date="2024-04" db="EMBL/GenBank/DDBJ databases">
        <title>Salinicola lusitanus LLJ914,a marine bacterium isolated from the Okinawa Trough.</title>
        <authorList>
            <person name="Li J."/>
        </authorList>
    </citation>
    <scope>NUCLEOTIDE SEQUENCE [LARGE SCALE GENOMIC DNA]</scope>
</reference>
<evidence type="ECO:0000313" key="3">
    <source>
        <dbReference type="Proteomes" id="UP001460270"/>
    </source>
</evidence>
<dbReference type="Proteomes" id="UP001460270">
    <property type="component" value="Unassembled WGS sequence"/>
</dbReference>
<dbReference type="EMBL" id="JBBPFD010000004">
    <property type="protein sequence ID" value="KAK7930298.1"/>
    <property type="molecule type" value="Genomic_DNA"/>
</dbReference>
<name>A0AAW0PRW8_9GOBI</name>
<feature type="region of interest" description="Disordered" evidence="1">
    <location>
        <begin position="73"/>
        <end position="112"/>
    </location>
</feature>
<evidence type="ECO:0000256" key="1">
    <source>
        <dbReference type="SAM" id="MobiDB-lite"/>
    </source>
</evidence>
<keyword evidence="3" id="KW-1185">Reference proteome</keyword>
<gene>
    <name evidence="2" type="ORF">WMY93_006693</name>
</gene>
<organism evidence="2 3">
    <name type="scientific">Mugilogobius chulae</name>
    <name type="common">yellowstripe goby</name>
    <dbReference type="NCBI Taxonomy" id="88201"/>
    <lineage>
        <taxon>Eukaryota</taxon>
        <taxon>Metazoa</taxon>
        <taxon>Chordata</taxon>
        <taxon>Craniata</taxon>
        <taxon>Vertebrata</taxon>
        <taxon>Euteleostomi</taxon>
        <taxon>Actinopterygii</taxon>
        <taxon>Neopterygii</taxon>
        <taxon>Teleostei</taxon>
        <taxon>Neoteleostei</taxon>
        <taxon>Acanthomorphata</taxon>
        <taxon>Gobiaria</taxon>
        <taxon>Gobiiformes</taxon>
        <taxon>Gobioidei</taxon>
        <taxon>Gobiidae</taxon>
        <taxon>Gobionellinae</taxon>
        <taxon>Mugilogobius</taxon>
    </lineage>
</organism>
<feature type="compositionally biased region" description="Polar residues" evidence="1">
    <location>
        <begin position="190"/>
        <end position="201"/>
    </location>
</feature>
<dbReference type="AlphaFoldDB" id="A0AAW0PRW8"/>
<proteinExistence type="predicted"/>
<sequence>MAAQCGVRWCLWSSVRTRFCLVRERAACAPGPPGLSPGLGLRPGPVLAPVLIPAPVLILAQVPVPVQSRFRVPGGAGASGGPAESLREEAGSGAGHRRSEAGFRRSQGGHSDRSFAELLRSSSLVQMGPAKDKVSHVFYPGQSGTVWDKAPCRLLWFWEGGPGPEPGLVCGLWREVSRCGPDSGRFGSAPRNQSPAQAPGF</sequence>
<evidence type="ECO:0000313" key="2">
    <source>
        <dbReference type="EMBL" id="KAK7930298.1"/>
    </source>
</evidence>